<gene>
    <name evidence="1" type="ORF">Pla108_26960</name>
</gene>
<dbReference type="Proteomes" id="UP000317421">
    <property type="component" value="Unassembled WGS sequence"/>
</dbReference>
<comment type="caution">
    <text evidence="1">The sequence shown here is derived from an EMBL/GenBank/DDBJ whole genome shotgun (WGS) entry which is preliminary data.</text>
</comment>
<evidence type="ECO:0000313" key="1">
    <source>
        <dbReference type="EMBL" id="TWT96920.1"/>
    </source>
</evidence>
<accession>A0A5C6ABX9</accession>
<dbReference type="RefSeq" id="WP_146445421.1">
    <property type="nucleotide sequence ID" value="NZ_SJPR01000003.1"/>
</dbReference>
<dbReference type="AlphaFoldDB" id="A0A5C6ABX9"/>
<dbReference type="Pfam" id="PF13155">
    <property type="entry name" value="Toprim_2"/>
    <property type="match status" value="1"/>
</dbReference>
<sequence>MSARDAIDRATELEAFKRLDLTVIASDHGYEIDRRKSTRHSALMASGKDKIIVAQNGRHYVYCSVYDPQSSGSAVDFAQRVIEPGCSLGRVRQLLRPYLSTPYFDSVRQKRAGSFAAELRPSEPDLIGVAVRYARFEPVRAWHNYLNAERGVPLDLMLGSRLRGRVRHCPRSGAVVFPHWGLQGGVGDGDCVLVGYEIKGSGTNLFSKGGRKGLWMSAGFGGDRTLAFAESGLDAVSYLAIRQQASLRVASVSGQLNPQQPELIRRAIERMEKESQIVAAFDNDEAGDRLTTQLHELLISTGRSDLAFSDDRPKERGADWNDALKIRKPVPAGLVVGKPEPGR</sequence>
<name>A0A5C6ABX9_9BACT</name>
<organism evidence="1 2">
    <name type="scientific">Botrimarina colliarenosi</name>
    <dbReference type="NCBI Taxonomy" id="2528001"/>
    <lineage>
        <taxon>Bacteria</taxon>
        <taxon>Pseudomonadati</taxon>
        <taxon>Planctomycetota</taxon>
        <taxon>Planctomycetia</taxon>
        <taxon>Pirellulales</taxon>
        <taxon>Lacipirellulaceae</taxon>
        <taxon>Botrimarina</taxon>
    </lineage>
</organism>
<dbReference type="OrthoDB" id="5757175at2"/>
<evidence type="ECO:0008006" key="3">
    <source>
        <dbReference type="Google" id="ProtNLM"/>
    </source>
</evidence>
<protein>
    <recommendedName>
        <fullName evidence="3">DUF3991 domain-containing protein</fullName>
    </recommendedName>
</protein>
<reference evidence="1 2" key="1">
    <citation type="submission" date="2019-02" db="EMBL/GenBank/DDBJ databases">
        <title>Deep-cultivation of Planctomycetes and their phenomic and genomic characterization uncovers novel biology.</title>
        <authorList>
            <person name="Wiegand S."/>
            <person name="Jogler M."/>
            <person name="Boedeker C."/>
            <person name="Pinto D."/>
            <person name="Vollmers J."/>
            <person name="Rivas-Marin E."/>
            <person name="Kohn T."/>
            <person name="Peeters S.H."/>
            <person name="Heuer A."/>
            <person name="Rast P."/>
            <person name="Oberbeckmann S."/>
            <person name="Bunk B."/>
            <person name="Jeske O."/>
            <person name="Meyerdierks A."/>
            <person name="Storesund J.E."/>
            <person name="Kallscheuer N."/>
            <person name="Luecker S."/>
            <person name="Lage O.M."/>
            <person name="Pohl T."/>
            <person name="Merkel B.J."/>
            <person name="Hornburger P."/>
            <person name="Mueller R.-W."/>
            <person name="Bruemmer F."/>
            <person name="Labrenz M."/>
            <person name="Spormann A.M."/>
            <person name="Op Den Camp H."/>
            <person name="Overmann J."/>
            <person name="Amann R."/>
            <person name="Jetten M.S.M."/>
            <person name="Mascher T."/>
            <person name="Medema M.H."/>
            <person name="Devos D.P."/>
            <person name="Kaster A.-K."/>
            <person name="Ovreas L."/>
            <person name="Rohde M."/>
            <person name="Galperin M.Y."/>
            <person name="Jogler C."/>
        </authorList>
    </citation>
    <scope>NUCLEOTIDE SEQUENCE [LARGE SCALE GENOMIC DNA]</scope>
    <source>
        <strain evidence="1 2">Pla108</strain>
    </source>
</reference>
<dbReference type="EMBL" id="SJPR01000003">
    <property type="protein sequence ID" value="TWT96920.1"/>
    <property type="molecule type" value="Genomic_DNA"/>
</dbReference>
<dbReference type="CDD" id="cd01029">
    <property type="entry name" value="TOPRIM_primases"/>
    <property type="match status" value="1"/>
</dbReference>
<evidence type="ECO:0000313" key="2">
    <source>
        <dbReference type="Proteomes" id="UP000317421"/>
    </source>
</evidence>
<dbReference type="InterPro" id="IPR034154">
    <property type="entry name" value="TOPRIM_DnaG/twinkle"/>
</dbReference>
<keyword evidence="2" id="KW-1185">Reference proteome</keyword>
<dbReference type="Gene3D" id="3.40.1360.10">
    <property type="match status" value="1"/>
</dbReference>
<proteinExistence type="predicted"/>